<dbReference type="Proteomes" id="UP000006291">
    <property type="component" value="Segment"/>
</dbReference>
<sequence length="114" mass="12867">MGWALDGGEDIGGQMADRDMWVEEMTRITGIKEDRKNRIKKLAGKFVVITDGKSSKKIVYFQDRNISKGGYWTQYLSNALGFDTMKEANNIKRGFKYNNPRVGIVTANGTIQLV</sequence>
<evidence type="ECO:0000313" key="1">
    <source>
        <dbReference type="EMBL" id="AEW47312.1"/>
    </source>
</evidence>
<protein>
    <submittedName>
        <fullName evidence="1">Uncharacterized protein</fullName>
    </submittedName>
</protein>
<proteinExistence type="predicted"/>
<organism evidence="1 2">
    <name type="scientific">Bacillus phage B5S</name>
    <dbReference type="NCBI Taxonomy" id="1126949"/>
    <lineage>
        <taxon>Viruses</taxon>
        <taxon>Duplodnaviria</taxon>
        <taxon>Heunggongvirae</taxon>
        <taxon>Uroviricota</taxon>
        <taxon>Caudoviricetes</taxon>
        <taxon>Herelleviridae</taxon>
        <taxon>Bastillevirinae</taxon>
        <taxon>Bequatrovirus</taxon>
        <taxon>Bequatrovirus B4</taxon>
    </lineage>
</organism>
<accession>J9PQT3</accession>
<name>J9PQT3_9CAUD</name>
<evidence type="ECO:0000313" key="2">
    <source>
        <dbReference type="Proteomes" id="UP000006291"/>
    </source>
</evidence>
<gene>
    <name evidence="1" type="ORF">B5S_0078</name>
</gene>
<reference evidence="1 2" key="1">
    <citation type="submission" date="2011-09" db="EMBL/GenBank/DDBJ databases">
        <title>Complete Genome Sequence of Bacillus cereus Bacteriophage B5S.</title>
        <authorList>
            <person name="Lee J.-H."/>
            <person name="Shin H."/>
            <person name="Son B."/>
            <person name="Ryu S."/>
        </authorList>
    </citation>
    <scope>NUCLEOTIDE SEQUENCE [LARGE SCALE GENOMIC DNA]</scope>
</reference>
<dbReference type="EMBL" id="JN797796">
    <property type="protein sequence ID" value="AEW47312.1"/>
    <property type="molecule type" value="Genomic_DNA"/>
</dbReference>